<dbReference type="NCBIfam" id="TIGR02403">
    <property type="entry name" value="trehalose_treC"/>
    <property type="match status" value="1"/>
</dbReference>
<evidence type="ECO:0000256" key="3">
    <source>
        <dbReference type="ARBA" id="ARBA00023295"/>
    </source>
</evidence>
<dbReference type="InterPro" id="IPR045857">
    <property type="entry name" value="O16G_dom_2"/>
</dbReference>
<dbReference type="CDD" id="cd11333">
    <property type="entry name" value="AmyAc_SI_OligoGlu_DGase"/>
    <property type="match status" value="1"/>
</dbReference>
<dbReference type="InterPro" id="IPR032091">
    <property type="entry name" value="Malt_amylase-like_C"/>
</dbReference>
<comment type="similarity">
    <text evidence="1">Belongs to the glycosyl hydrolase 13 family.</text>
</comment>
<dbReference type="GO" id="GO:0005993">
    <property type="term" value="P:trehalose catabolic process"/>
    <property type="evidence" value="ECO:0007669"/>
    <property type="project" value="InterPro"/>
</dbReference>
<reference evidence="6 7" key="1">
    <citation type="submission" date="2007-04" db="EMBL/GenBank/DDBJ databases">
        <authorList>
            <person name="Fulton L."/>
            <person name="Clifton S."/>
            <person name="Fulton B."/>
            <person name="Xu J."/>
            <person name="Minx P."/>
            <person name="Pepin K.H."/>
            <person name="Johnson M."/>
            <person name="Thiruvilangam P."/>
            <person name="Bhonagiri V."/>
            <person name="Nash W.E."/>
            <person name="Mardis E.R."/>
            <person name="Wilson R.K."/>
        </authorList>
    </citation>
    <scope>NUCLEOTIDE SEQUENCE [LARGE SCALE GENOMIC DNA]</scope>
    <source>
        <strain evidence="6 7">ATCC 29799</strain>
    </source>
</reference>
<dbReference type="OrthoDB" id="9805159at2"/>
<dbReference type="CAZy" id="GH13">
    <property type="family name" value="Glycoside Hydrolase Family 13"/>
</dbReference>
<dbReference type="FunFam" id="3.20.20.80:FF:000064">
    <property type="entry name" value="Oligo-1,6-glucosidase"/>
    <property type="match status" value="1"/>
</dbReference>
<dbReference type="Gene3D" id="3.90.400.10">
    <property type="entry name" value="Oligo-1,6-glucosidase, Domain 2"/>
    <property type="match status" value="1"/>
</dbReference>
<keyword evidence="3 6" id="KW-0326">Glycosidase</keyword>
<evidence type="ECO:0000256" key="4">
    <source>
        <dbReference type="NCBIfam" id="TIGR02403"/>
    </source>
</evidence>
<dbReference type="Pfam" id="PF16657">
    <property type="entry name" value="Malt_amylase_C"/>
    <property type="match status" value="1"/>
</dbReference>
<name>A6NSB5_9FIRM</name>
<dbReference type="InterPro" id="IPR017853">
    <property type="entry name" value="GH"/>
</dbReference>
<dbReference type="Gene3D" id="3.20.20.80">
    <property type="entry name" value="Glycosidases"/>
    <property type="match status" value="1"/>
</dbReference>
<protein>
    <recommendedName>
        <fullName evidence="4">Alpha,alpha-phosphotrehalase</fullName>
        <ecNumber evidence="4">3.2.1.93</ecNumber>
    </recommendedName>
</protein>
<evidence type="ECO:0000313" key="7">
    <source>
        <dbReference type="Proteomes" id="UP000003639"/>
    </source>
</evidence>
<dbReference type="GO" id="GO:0005737">
    <property type="term" value="C:cytoplasm"/>
    <property type="evidence" value="ECO:0007669"/>
    <property type="project" value="UniProtKB-UniRule"/>
</dbReference>
<evidence type="ECO:0000313" key="6">
    <source>
        <dbReference type="EMBL" id="EDN01153.1"/>
    </source>
</evidence>
<dbReference type="InterPro" id="IPR013780">
    <property type="entry name" value="Glyco_hydro_b"/>
</dbReference>
<dbReference type="SUPFAM" id="SSF51445">
    <property type="entry name" value="(Trans)glycosidases"/>
    <property type="match status" value="1"/>
</dbReference>
<comment type="caution">
    <text evidence="6">The sequence shown here is derived from an EMBL/GenBank/DDBJ whole genome shotgun (WGS) entry which is preliminary data.</text>
</comment>
<evidence type="ECO:0000259" key="5">
    <source>
        <dbReference type="SMART" id="SM00642"/>
    </source>
</evidence>
<dbReference type="NCBIfam" id="NF008183">
    <property type="entry name" value="PRK10933.1"/>
    <property type="match status" value="1"/>
</dbReference>
<accession>A6NSB5</accession>
<evidence type="ECO:0000256" key="2">
    <source>
        <dbReference type="ARBA" id="ARBA00022801"/>
    </source>
</evidence>
<keyword evidence="2 6" id="KW-0378">Hydrolase</keyword>
<organism evidence="6 7">
    <name type="scientific">Pseudoflavonifractor capillosus ATCC 29799</name>
    <dbReference type="NCBI Taxonomy" id="411467"/>
    <lineage>
        <taxon>Bacteria</taxon>
        <taxon>Bacillati</taxon>
        <taxon>Bacillota</taxon>
        <taxon>Clostridia</taxon>
        <taxon>Eubacteriales</taxon>
        <taxon>Oscillospiraceae</taxon>
        <taxon>Pseudoflavonifractor</taxon>
    </lineage>
</organism>
<dbReference type="Proteomes" id="UP000003639">
    <property type="component" value="Unassembled WGS sequence"/>
</dbReference>
<dbReference type="SUPFAM" id="SSF51011">
    <property type="entry name" value="Glycosyl hydrolase domain"/>
    <property type="match status" value="1"/>
</dbReference>
<feature type="domain" description="Glycosyl hydrolase family 13 catalytic" evidence="5">
    <location>
        <begin position="11"/>
        <end position="412"/>
    </location>
</feature>
<dbReference type="PANTHER" id="PTHR10357:SF217">
    <property type="entry name" value="TREHALOSE-6-PHOSPHATE HYDROLASE"/>
    <property type="match status" value="1"/>
</dbReference>
<dbReference type="GO" id="GO:0008788">
    <property type="term" value="F:alpha,alpha-phosphotrehalase activity"/>
    <property type="evidence" value="ECO:0007669"/>
    <property type="project" value="UniProtKB-UniRule"/>
</dbReference>
<dbReference type="FunFam" id="3.90.400.10:FF:000002">
    <property type="entry name" value="Sucrose isomerase"/>
    <property type="match status" value="1"/>
</dbReference>
<dbReference type="PANTHER" id="PTHR10357">
    <property type="entry name" value="ALPHA-AMYLASE FAMILY MEMBER"/>
    <property type="match status" value="1"/>
</dbReference>
<gene>
    <name evidence="6" type="primary">treC</name>
    <name evidence="6" type="ORF">BACCAP_01094</name>
</gene>
<dbReference type="FunFam" id="2.60.40.1180:FF:000007">
    <property type="entry name" value="Sucrose isomerase"/>
    <property type="match status" value="1"/>
</dbReference>
<dbReference type="STRING" id="411467.BACCAP_01094"/>
<dbReference type="GO" id="GO:0004556">
    <property type="term" value="F:alpha-amylase activity"/>
    <property type="evidence" value="ECO:0007669"/>
    <property type="project" value="TreeGrafter"/>
</dbReference>
<dbReference type="EMBL" id="AAXG02000007">
    <property type="protein sequence ID" value="EDN01153.1"/>
    <property type="molecule type" value="Genomic_DNA"/>
</dbReference>
<dbReference type="RefSeq" id="WP_006571642.1">
    <property type="nucleotide sequence ID" value="NZ_AAXG02000007.1"/>
</dbReference>
<dbReference type="Gene3D" id="2.60.40.1180">
    <property type="entry name" value="Golgi alpha-mannosidase II"/>
    <property type="match status" value="1"/>
</dbReference>
<dbReference type="AlphaFoldDB" id="A6NSB5"/>
<dbReference type="EC" id="3.2.1.93" evidence="4"/>
<dbReference type="eggNOG" id="COG0366">
    <property type="taxonomic scope" value="Bacteria"/>
</dbReference>
<proteinExistence type="inferred from homology"/>
<reference evidence="6 7" key="2">
    <citation type="submission" date="2007-06" db="EMBL/GenBank/DDBJ databases">
        <title>Draft genome sequence of Pseudoflavonifractor capillosus ATCC 29799.</title>
        <authorList>
            <person name="Sudarsanam P."/>
            <person name="Ley R."/>
            <person name="Guruge J."/>
            <person name="Turnbaugh P.J."/>
            <person name="Mahowald M."/>
            <person name="Liep D."/>
            <person name="Gordon J."/>
        </authorList>
    </citation>
    <scope>NUCLEOTIDE SEQUENCE [LARGE SCALE GENOMIC DNA]</scope>
    <source>
        <strain evidence="6 7">ATCC 29799</strain>
    </source>
</reference>
<evidence type="ECO:0000256" key="1">
    <source>
        <dbReference type="ARBA" id="ARBA00008061"/>
    </source>
</evidence>
<dbReference type="Pfam" id="PF00128">
    <property type="entry name" value="Alpha-amylase"/>
    <property type="match status" value="1"/>
</dbReference>
<dbReference type="InterPro" id="IPR006047">
    <property type="entry name" value="GH13_cat_dom"/>
</dbReference>
<dbReference type="InterPro" id="IPR012769">
    <property type="entry name" value="Trehalose_TreC"/>
</dbReference>
<sequence length="549" mass="63299">MQDFKKSVVYQIYPKSFLDTNGDGLGDLQGVISKLDYLQTLGVDYIWLTPFFVSPQNDNGYDVADYRAIDPRYGTMADFEDLVEEAGRRNIRVMLDMVFNHTSTYHQWFQKALEGDSVYQDYYIFRPGKADGSAPTNWESKFGGSAWEYVPSLGKYYLHLFDKTQADLNWENPAVRREVADIVRFWMVKGVKGFRFDVVNLISKGEYADDFQGDGRRFYTDGPRIHEFLKELNRESFGQDSEIITVGEMSSTSMENCFQYAGEQSGELSMVFSFHHLKVDFMGNEKWVIVPTDFGKLKDILFSWQEGMAAHSAWNAVFWCNHDQPRVVSRFGDEGEYWQQSAKMLASIVHGMRGTPYVYQGEELGMTNAGFTRLDQYRDVESLNHFRILRDKGLSEESVYNILKIHSRDNSRTPMQWDATPNGGFTTGEPWLSVNPNTARINAAAQTGDPDSIFSYYQALIRLRKEYDVFALGDFAPLTPEHPSVLAYRRRWNGETLLCVNNFFRKECTWTCPESLEGFRVLLSNYPDSDPAQVWNLRPYESVLLLKQN</sequence>
<keyword evidence="7" id="KW-1185">Reference proteome</keyword>
<dbReference type="SMART" id="SM00642">
    <property type="entry name" value="Aamy"/>
    <property type="match status" value="1"/>
</dbReference>